<proteinExistence type="inferred from homology"/>
<dbReference type="SUPFAM" id="SSF48452">
    <property type="entry name" value="TPR-like"/>
    <property type="match status" value="1"/>
</dbReference>
<evidence type="ECO:0000256" key="2">
    <source>
        <dbReference type="ARBA" id="ARBA00005992"/>
    </source>
</evidence>
<name>A0A917FZK5_9BACL</name>
<dbReference type="SUPFAM" id="SSF141523">
    <property type="entry name" value="L,D-transpeptidase catalytic domain-like"/>
    <property type="match status" value="1"/>
</dbReference>
<dbReference type="CDD" id="cd16913">
    <property type="entry name" value="YkuD_like"/>
    <property type="match status" value="1"/>
</dbReference>
<evidence type="ECO:0000256" key="7">
    <source>
        <dbReference type="ARBA" id="ARBA00022984"/>
    </source>
</evidence>
<dbReference type="GO" id="GO:0005576">
    <property type="term" value="C:extracellular region"/>
    <property type="evidence" value="ECO:0007669"/>
    <property type="project" value="TreeGrafter"/>
</dbReference>
<organism evidence="12 13">
    <name type="scientific">Paenibacillus abyssi</name>
    <dbReference type="NCBI Taxonomy" id="1340531"/>
    <lineage>
        <taxon>Bacteria</taxon>
        <taxon>Bacillati</taxon>
        <taxon>Bacillota</taxon>
        <taxon>Bacilli</taxon>
        <taxon>Bacillales</taxon>
        <taxon>Paenibacillaceae</taxon>
        <taxon>Paenibacillus</taxon>
    </lineage>
</organism>
<dbReference type="Gene3D" id="2.40.440.10">
    <property type="entry name" value="L,D-transpeptidase catalytic domain-like"/>
    <property type="match status" value="1"/>
</dbReference>
<accession>A0A917FZK5</accession>
<dbReference type="GO" id="GO:0071555">
    <property type="term" value="P:cell wall organization"/>
    <property type="evidence" value="ECO:0007669"/>
    <property type="project" value="UniProtKB-UniRule"/>
</dbReference>
<feature type="domain" description="L,D-TPase catalytic" evidence="11">
    <location>
        <begin position="346"/>
        <end position="455"/>
    </location>
</feature>
<dbReference type="InterPro" id="IPR038063">
    <property type="entry name" value="Transpep_catalytic_dom"/>
</dbReference>
<evidence type="ECO:0000256" key="5">
    <source>
        <dbReference type="ARBA" id="ARBA00022801"/>
    </source>
</evidence>
<dbReference type="GO" id="GO:0018104">
    <property type="term" value="P:peptidoglycan-protein cross-linking"/>
    <property type="evidence" value="ECO:0007669"/>
    <property type="project" value="TreeGrafter"/>
</dbReference>
<evidence type="ECO:0000256" key="10">
    <source>
        <dbReference type="SAM" id="Phobius"/>
    </source>
</evidence>
<evidence type="ECO:0000313" key="12">
    <source>
        <dbReference type="EMBL" id="GGG15322.1"/>
    </source>
</evidence>
<keyword evidence="10" id="KW-0472">Membrane</keyword>
<dbReference type="Pfam" id="PF03734">
    <property type="entry name" value="YkuD"/>
    <property type="match status" value="1"/>
</dbReference>
<reference evidence="12" key="1">
    <citation type="journal article" date="2014" name="Int. J. Syst. Evol. Microbiol.">
        <title>Complete genome sequence of Corynebacterium casei LMG S-19264T (=DSM 44701T), isolated from a smear-ripened cheese.</title>
        <authorList>
            <consortium name="US DOE Joint Genome Institute (JGI-PGF)"/>
            <person name="Walter F."/>
            <person name="Albersmeier A."/>
            <person name="Kalinowski J."/>
            <person name="Ruckert C."/>
        </authorList>
    </citation>
    <scope>NUCLEOTIDE SEQUENCE</scope>
    <source>
        <strain evidence="12">CGMCC 1.12987</strain>
    </source>
</reference>
<feature type="transmembrane region" description="Helical" evidence="10">
    <location>
        <begin position="92"/>
        <end position="111"/>
    </location>
</feature>
<feature type="active site" description="Proton donor/acceptor" evidence="9">
    <location>
        <position position="415"/>
    </location>
</feature>
<evidence type="ECO:0000256" key="4">
    <source>
        <dbReference type="ARBA" id="ARBA00022679"/>
    </source>
</evidence>
<evidence type="ECO:0000256" key="1">
    <source>
        <dbReference type="ARBA" id="ARBA00004752"/>
    </source>
</evidence>
<evidence type="ECO:0000259" key="11">
    <source>
        <dbReference type="PROSITE" id="PS52029"/>
    </source>
</evidence>
<gene>
    <name evidence="12" type="ORF">GCM10010916_35310</name>
</gene>
<comment type="caution">
    <text evidence="12">The sequence shown here is derived from an EMBL/GenBank/DDBJ whole genome shotgun (WGS) entry which is preliminary data.</text>
</comment>
<dbReference type="PANTHER" id="PTHR30582:SF24">
    <property type="entry name" value="L,D-TRANSPEPTIDASE ERFK_SRFK-RELATED"/>
    <property type="match status" value="1"/>
</dbReference>
<dbReference type="RefSeq" id="WP_188532394.1">
    <property type="nucleotide sequence ID" value="NZ_BMGR01000012.1"/>
</dbReference>
<keyword evidence="10" id="KW-0812">Transmembrane</keyword>
<comment type="similarity">
    <text evidence="2">Belongs to the YkuD family.</text>
</comment>
<dbReference type="Proteomes" id="UP000644756">
    <property type="component" value="Unassembled WGS sequence"/>
</dbReference>
<dbReference type="InterPro" id="IPR011990">
    <property type="entry name" value="TPR-like_helical_dom_sf"/>
</dbReference>
<dbReference type="GO" id="GO:0016757">
    <property type="term" value="F:glycosyltransferase activity"/>
    <property type="evidence" value="ECO:0007669"/>
    <property type="project" value="UniProtKB-KW"/>
</dbReference>
<dbReference type="GO" id="GO:0071972">
    <property type="term" value="F:peptidoglycan L,D-transpeptidase activity"/>
    <property type="evidence" value="ECO:0007669"/>
    <property type="project" value="TreeGrafter"/>
</dbReference>
<dbReference type="InterPro" id="IPR050979">
    <property type="entry name" value="LD-transpeptidase"/>
</dbReference>
<dbReference type="InterPro" id="IPR005490">
    <property type="entry name" value="LD_TPept_cat_dom"/>
</dbReference>
<evidence type="ECO:0000256" key="9">
    <source>
        <dbReference type="PROSITE-ProRule" id="PRU01373"/>
    </source>
</evidence>
<keyword evidence="8 9" id="KW-0961">Cell wall biogenesis/degradation</keyword>
<reference evidence="12" key="2">
    <citation type="submission" date="2020-09" db="EMBL/GenBank/DDBJ databases">
        <authorList>
            <person name="Sun Q."/>
            <person name="Zhou Y."/>
        </authorList>
    </citation>
    <scope>NUCLEOTIDE SEQUENCE</scope>
    <source>
        <strain evidence="12">CGMCC 1.12987</strain>
    </source>
</reference>
<dbReference type="EMBL" id="BMGR01000012">
    <property type="protein sequence ID" value="GGG15322.1"/>
    <property type="molecule type" value="Genomic_DNA"/>
</dbReference>
<keyword evidence="4" id="KW-0808">Transferase</keyword>
<protein>
    <recommendedName>
        <fullName evidence="11">L,D-TPase catalytic domain-containing protein</fullName>
    </recommendedName>
</protein>
<evidence type="ECO:0000256" key="8">
    <source>
        <dbReference type="ARBA" id="ARBA00023316"/>
    </source>
</evidence>
<keyword evidence="13" id="KW-1185">Reference proteome</keyword>
<evidence type="ECO:0000313" key="13">
    <source>
        <dbReference type="Proteomes" id="UP000644756"/>
    </source>
</evidence>
<keyword evidence="7 9" id="KW-0573">Peptidoglycan synthesis</keyword>
<feature type="active site" description="Nucleophile" evidence="9">
    <location>
        <position position="431"/>
    </location>
</feature>
<keyword evidence="3" id="KW-0328">Glycosyltransferase</keyword>
<keyword evidence="10" id="KW-1133">Transmembrane helix</keyword>
<evidence type="ECO:0000256" key="6">
    <source>
        <dbReference type="ARBA" id="ARBA00022960"/>
    </source>
</evidence>
<sequence length="496" mass="55492">MEQREEIVYLKLFVKNHPGNRMAWYLLGKEYMLIGKEAKANYCFIQAGDVYEAFETKQHPIVQQQRAAVEQSVQQHREAVEQWERKRKRKVLLMRSSLLVAFLLLCVFIVIPKTQHSEVNELTEASAGLTGPADSPMLPASSSQAPEVLPGMTIAFVNGADSELIGDVLSKIIYGSGMKRESALAVRMEEEDGYRRWSSHMKVLLSANRSASGAMLDVGLHDAATCLCQPTDATAAKRTLRDWSMEQEQRWVLASAIYQYQMMYKRWPKELDELVRPYPANVLAGDSKMMKAMFPFLLKEIKHQTNSGSAGEPGTETQREMQRMATDTTISRFGNYESINLPQQPLEIVVDRSNHRLAVMSGDVIVRSYAVGLGGDKTPEGSFYISEKVKNPNGRDDGEFGSRGMTLSDTRYAIHGTNEPDKIGKDESLGCIRMGKEDVEELYDLVPLGTQVTIKSGGLPKSLLEPIGIFALTPQQDETNPGVIYRWLGGQDITRK</sequence>
<dbReference type="GO" id="GO:0008360">
    <property type="term" value="P:regulation of cell shape"/>
    <property type="evidence" value="ECO:0007669"/>
    <property type="project" value="UniProtKB-UniRule"/>
</dbReference>
<keyword evidence="6 9" id="KW-0133">Cell shape</keyword>
<dbReference type="AlphaFoldDB" id="A0A917FZK5"/>
<dbReference type="PANTHER" id="PTHR30582">
    <property type="entry name" value="L,D-TRANSPEPTIDASE"/>
    <property type="match status" value="1"/>
</dbReference>
<dbReference type="PROSITE" id="PS52029">
    <property type="entry name" value="LD_TPASE"/>
    <property type="match status" value="1"/>
</dbReference>
<comment type="pathway">
    <text evidence="1 9">Cell wall biogenesis; peptidoglycan biosynthesis.</text>
</comment>
<evidence type="ECO:0000256" key="3">
    <source>
        <dbReference type="ARBA" id="ARBA00022676"/>
    </source>
</evidence>
<keyword evidence="5" id="KW-0378">Hydrolase</keyword>